<dbReference type="Gene3D" id="3.30.200.20">
    <property type="entry name" value="Phosphorylase Kinase, domain 1"/>
    <property type="match status" value="1"/>
</dbReference>
<dbReference type="EnsemblPlants" id="OPUNC02G10880.1">
    <property type="protein sequence ID" value="OPUNC02G10880.1"/>
    <property type="gene ID" value="OPUNC02G10880"/>
</dbReference>
<dbReference type="HOGENOM" id="CLU_000288_21_4_1"/>
<evidence type="ECO:0000256" key="3">
    <source>
        <dbReference type="SAM" id="MobiDB-lite"/>
    </source>
</evidence>
<dbReference type="Gene3D" id="1.10.510.10">
    <property type="entry name" value="Transferase(Phosphotransferase) domain 1"/>
    <property type="match status" value="1"/>
</dbReference>
<evidence type="ECO:0000313" key="6">
    <source>
        <dbReference type="Proteomes" id="UP000026962"/>
    </source>
</evidence>
<dbReference type="GO" id="GO:0007166">
    <property type="term" value="P:cell surface receptor signaling pathway"/>
    <property type="evidence" value="ECO:0007669"/>
    <property type="project" value="InterPro"/>
</dbReference>
<feature type="domain" description="Protein kinase" evidence="4">
    <location>
        <begin position="1"/>
        <end position="315"/>
    </location>
</feature>
<dbReference type="PROSITE" id="PS50011">
    <property type="entry name" value="PROTEIN_KINASE_DOM"/>
    <property type="match status" value="1"/>
</dbReference>
<keyword evidence="2" id="KW-0067">ATP-binding</keyword>
<keyword evidence="6" id="KW-1185">Reference proteome</keyword>
<reference evidence="5" key="1">
    <citation type="submission" date="2015-04" db="UniProtKB">
        <authorList>
            <consortium name="EnsemblPlants"/>
        </authorList>
    </citation>
    <scope>IDENTIFICATION</scope>
</reference>
<dbReference type="InterPro" id="IPR011009">
    <property type="entry name" value="Kinase-like_dom_sf"/>
</dbReference>
<reference evidence="5" key="2">
    <citation type="submission" date="2018-05" db="EMBL/GenBank/DDBJ databases">
        <title>OpunRS2 (Oryza punctata Reference Sequence Version 2).</title>
        <authorList>
            <person name="Zhang J."/>
            <person name="Kudrna D."/>
            <person name="Lee S."/>
            <person name="Talag J."/>
            <person name="Welchert J."/>
            <person name="Wing R.A."/>
        </authorList>
    </citation>
    <scope>NUCLEOTIDE SEQUENCE [LARGE SCALE GENOMIC DNA]</scope>
</reference>
<dbReference type="OMA" id="CINVELH"/>
<proteinExistence type="predicted"/>
<dbReference type="GO" id="GO:0005886">
    <property type="term" value="C:plasma membrane"/>
    <property type="evidence" value="ECO:0007669"/>
    <property type="project" value="TreeGrafter"/>
</dbReference>
<dbReference type="InterPro" id="IPR001245">
    <property type="entry name" value="Ser-Thr/Tyr_kinase_cat_dom"/>
</dbReference>
<dbReference type="Proteomes" id="UP000026962">
    <property type="component" value="Chromosome 2"/>
</dbReference>
<organism evidence="5">
    <name type="scientific">Oryza punctata</name>
    <name type="common">Red rice</name>
    <dbReference type="NCBI Taxonomy" id="4537"/>
    <lineage>
        <taxon>Eukaryota</taxon>
        <taxon>Viridiplantae</taxon>
        <taxon>Streptophyta</taxon>
        <taxon>Embryophyta</taxon>
        <taxon>Tracheophyta</taxon>
        <taxon>Spermatophyta</taxon>
        <taxon>Magnoliopsida</taxon>
        <taxon>Liliopsida</taxon>
        <taxon>Poales</taxon>
        <taxon>Poaceae</taxon>
        <taxon>BOP clade</taxon>
        <taxon>Oryzoideae</taxon>
        <taxon>Oryzeae</taxon>
        <taxon>Oryzinae</taxon>
        <taxon>Oryza</taxon>
    </lineage>
</organism>
<sequence length="329" mass="36806">MKDVEKHLLGLSKSLRGGKGNIGHRLFRRTQDEPERGNGQGTSLVSSNSSMLRLLGISKRTATNPMNLPKLGNVRILTRGELSEVTENYSYLLGTGPCYEVYKGTLEDNTWVTVKKYCVINETTKEECSNAAIILSQIVHKNIIRLLGCCLEDNTLVLGNSDILDGGEDFSLELCLKIAAKTAEALEYLHEPATVAGFENSRRLANVEDPAVSSMGNTNYIEPNAMLYDLIKTKSNVYCFGIVLLELISENKPAYRDQKRLLIPDFIKAYNTAKRITAEEDIMVLDEIGRLALKCINVELHERPTMKEVVEHLKMLRRNYKSVIIIGPI</sequence>
<dbReference type="Gramene" id="OPUNC02G10880.1">
    <property type="protein sequence ID" value="OPUNC02G10880.1"/>
    <property type="gene ID" value="OPUNC02G10880"/>
</dbReference>
<dbReference type="GO" id="GO:0004674">
    <property type="term" value="F:protein serine/threonine kinase activity"/>
    <property type="evidence" value="ECO:0007669"/>
    <property type="project" value="TreeGrafter"/>
</dbReference>
<dbReference type="InterPro" id="IPR045274">
    <property type="entry name" value="WAK-like"/>
</dbReference>
<evidence type="ECO:0000256" key="2">
    <source>
        <dbReference type="ARBA" id="ARBA00022840"/>
    </source>
</evidence>
<feature type="region of interest" description="Disordered" evidence="3">
    <location>
        <begin position="20"/>
        <end position="47"/>
    </location>
</feature>
<evidence type="ECO:0000256" key="1">
    <source>
        <dbReference type="ARBA" id="ARBA00022741"/>
    </source>
</evidence>
<evidence type="ECO:0000259" key="4">
    <source>
        <dbReference type="PROSITE" id="PS50011"/>
    </source>
</evidence>
<dbReference type="AlphaFoldDB" id="A0A0E0JYF8"/>
<dbReference type="PANTHER" id="PTHR27005">
    <property type="entry name" value="WALL-ASSOCIATED RECEPTOR KINASE-LIKE 21"/>
    <property type="match status" value="1"/>
</dbReference>
<dbReference type="Pfam" id="PF07714">
    <property type="entry name" value="PK_Tyr_Ser-Thr"/>
    <property type="match status" value="2"/>
</dbReference>
<dbReference type="SUPFAM" id="SSF56112">
    <property type="entry name" value="Protein kinase-like (PK-like)"/>
    <property type="match status" value="1"/>
</dbReference>
<dbReference type="InterPro" id="IPR000719">
    <property type="entry name" value="Prot_kinase_dom"/>
</dbReference>
<accession>A0A0E0JYF8</accession>
<name>A0A0E0JYF8_ORYPU</name>
<evidence type="ECO:0000313" key="5">
    <source>
        <dbReference type="EnsemblPlants" id="OPUNC02G10880.1"/>
    </source>
</evidence>
<dbReference type="PANTHER" id="PTHR27005:SF468">
    <property type="entry name" value="OS01G0310500 PROTEIN"/>
    <property type="match status" value="1"/>
</dbReference>
<dbReference type="GO" id="GO:0005524">
    <property type="term" value="F:ATP binding"/>
    <property type="evidence" value="ECO:0007669"/>
    <property type="project" value="UniProtKB-KW"/>
</dbReference>
<protein>
    <recommendedName>
        <fullName evidence="4">Protein kinase domain-containing protein</fullName>
    </recommendedName>
</protein>
<keyword evidence="1" id="KW-0547">Nucleotide-binding</keyword>